<dbReference type="Proteomes" id="UP000054248">
    <property type="component" value="Unassembled WGS sequence"/>
</dbReference>
<feature type="region of interest" description="Disordered" evidence="1">
    <location>
        <begin position="243"/>
        <end position="262"/>
    </location>
</feature>
<organism evidence="2 3">
    <name type="scientific">Tulasnella calospora MUT 4182</name>
    <dbReference type="NCBI Taxonomy" id="1051891"/>
    <lineage>
        <taxon>Eukaryota</taxon>
        <taxon>Fungi</taxon>
        <taxon>Dikarya</taxon>
        <taxon>Basidiomycota</taxon>
        <taxon>Agaricomycotina</taxon>
        <taxon>Agaricomycetes</taxon>
        <taxon>Cantharellales</taxon>
        <taxon>Tulasnellaceae</taxon>
        <taxon>Tulasnella</taxon>
    </lineage>
</organism>
<dbReference type="EMBL" id="KN823370">
    <property type="protein sequence ID" value="KIO17545.1"/>
    <property type="molecule type" value="Genomic_DNA"/>
</dbReference>
<dbReference type="AlphaFoldDB" id="A0A0C3PS76"/>
<reference evidence="2 3" key="1">
    <citation type="submission" date="2014-04" db="EMBL/GenBank/DDBJ databases">
        <authorList>
            <consortium name="DOE Joint Genome Institute"/>
            <person name="Kuo A."/>
            <person name="Girlanda M."/>
            <person name="Perotto S."/>
            <person name="Kohler A."/>
            <person name="Nagy L.G."/>
            <person name="Floudas D."/>
            <person name="Copeland A."/>
            <person name="Barry K.W."/>
            <person name="Cichocki N."/>
            <person name="Veneault-Fourrey C."/>
            <person name="LaButti K."/>
            <person name="Lindquist E.A."/>
            <person name="Lipzen A."/>
            <person name="Lundell T."/>
            <person name="Morin E."/>
            <person name="Murat C."/>
            <person name="Sun H."/>
            <person name="Tunlid A."/>
            <person name="Henrissat B."/>
            <person name="Grigoriev I.V."/>
            <person name="Hibbett D.S."/>
            <person name="Martin F."/>
            <person name="Nordberg H.P."/>
            <person name="Cantor M.N."/>
            <person name="Hua S.X."/>
        </authorList>
    </citation>
    <scope>NUCLEOTIDE SEQUENCE [LARGE SCALE GENOMIC DNA]</scope>
    <source>
        <strain evidence="2 3">MUT 4182</strain>
    </source>
</reference>
<dbReference type="HOGENOM" id="CLU_1062430_0_0_1"/>
<evidence type="ECO:0000313" key="3">
    <source>
        <dbReference type="Proteomes" id="UP000054248"/>
    </source>
</evidence>
<keyword evidence="3" id="KW-1185">Reference proteome</keyword>
<sequence>MDLPASLPMYFVNDGLNKSGALAGCMDAIAENVIRSYVGVLSRKIVDHSLSKELAGELRQLLITSCHRITKPRDIAAKYLNRLITSFPSLMCDESLVCAILEVLTLLRYACEGEFTDEYSPQPDFTSERAGIRLQLTDNYRVRNDMLASLIKSVESWFGLAVLRAPMELQVILQNYLSAHDTVVVPEAMELGATIAIKFATTQGPLERKAAPISGVAAWRPDLTKLFVSQVAGKNHYAGENDGIRLAGSNGQERATFLPPRS</sequence>
<reference evidence="3" key="2">
    <citation type="submission" date="2015-01" db="EMBL/GenBank/DDBJ databases">
        <title>Evolutionary Origins and Diversification of the Mycorrhizal Mutualists.</title>
        <authorList>
            <consortium name="DOE Joint Genome Institute"/>
            <consortium name="Mycorrhizal Genomics Consortium"/>
            <person name="Kohler A."/>
            <person name="Kuo A."/>
            <person name="Nagy L.G."/>
            <person name="Floudas D."/>
            <person name="Copeland A."/>
            <person name="Barry K.W."/>
            <person name="Cichocki N."/>
            <person name="Veneault-Fourrey C."/>
            <person name="LaButti K."/>
            <person name="Lindquist E.A."/>
            <person name="Lipzen A."/>
            <person name="Lundell T."/>
            <person name="Morin E."/>
            <person name="Murat C."/>
            <person name="Riley R."/>
            <person name="Ohm R."/>
            <person name="Sun H."/>
            <person name="Tunlid A."/>
            <person name="Henrissat B."/>
            <person name="Grigoriev I.V."/>
            <person name="Hibbett D.S."/>
            <person name="Martin F."/>
        </authorList>
    </citation>
    <scope>NUCLEOTIDE SEQUENCE [LARGE SCALE GENOMIC DNA]</scope>
    <source>
        <strain evidence="3">MUT 4182</strain>
    </source>
</reference>
<dbReference type="STRING" id="1051891.A0A0C3PS76"/>
<accession>A0A0C3PS76</accession>
<evidence type="ECO:0000313" key="2">
    <source>
        <dbReference type="EMBL" id="KIO17545.1"/>
    </source>
</evidence>
<dbReference type="OrthoDB" id="10264149at2759"/>
<name>A0A0C3PS76_9AGAM</name>
<protein>
    <submittedName>
        <fullName evidence="2">Uncharacterized protein</fullName>
    </submittedName>
</protein>
<evidence type="ECO:0000256" key="1">
    <source>
        <dbReference type="SAM" id="MobiDB-lite"/>
    </source>
</evidence>
<proteinExistence type="predicted"/>
<gene>
    <name evidence="2" type="ORF">M407DRAFT_32781</name>
</gene>